<keyword evidence="7" id="KW-1133">Transmembrane helix</keyword>
<sequence>MKKKFLFGVIVVLVITNIATLFFWNKEETVKVDNNNKAINQDGAVASVGGKEVSYEDWMETLRENHGEDQLENMINRSVVNQLAKEQNIEINDKVIAREIALLTTMAGVLSEKETKKKEKEWREDILYRYRLGALLASGTSAPEEEIRAHYEKYQDQYNFQASIQLSHIIVPDFEAAEKVVEELEKGASFELLAKEYSTDEDTKDEGGYLGTFVNSSQFLPGGYLKAAEAMEERSFSEPFQSDTGIAIIYLHRKLPSITFSYDEIKPYIKRELALDKQDQTLTAEPLWNQLNIEWIYE</sequence>
<evidence type="ECO:0000256" key="7">
    <source>
        <dbReference type="SAM" id="Phobius"/>
    </source>
</evidence>
<feature type="transmembrane region" description="Helical" evidence="7">
    <location>
        <begin position="5"/>
        <end position="24"/>
    </location>
</feature>
<dbReference type="PROSITE" id="PS01096">
    <property type="entry name" value="PPIC_PPIASE_1"/>
    <property type="match status" value="1"/>
</dbReference>
<evidence type="ECO:0000256" key="1">
    <source>
        <dbReference type="ARBA" id="ARBA00000971"/>
    </source>
</evidence>
<dbReference type="InterPro" id="IPR000297">
    <property type="entry name" value="PPIase_PpiC"/>
</dbReference>
<evidence type="ECO:0000259" key="8">
    <source>
        <dbReference type="PROSITE" id="PS50198"/>
    </source>
</evidence>
<dbReference type="Gene3D" id="3.10.50.40">
    <property type="match status" value="1"/>
</dbReference>
<dbReference type="InterPro" id="IPR027304">
    <property type="entry name" value="Trigger_fact/SurA_dom_sf"/>
</dbReference>
<dbReference type="GO" id="GO:0016853">
    <property type="term" value="F:isomerase activity"/>
    <property type="evidence" value="ECO:0007669"/>
    <property type="project" value="UniProtKB-KW"/>
</dbReference>
<feature type="domain" description="PpiC" evidence="8">
    <location>
        <begin position="161"/>
        <end position="253"/>
    </location>
</feature>
<dbReference type="InterPro" id="IPR050245">
    <property type="entry name" value="PrsA_foldase"/>
</dbReference>
<evidence type="ECO:0000256" key="6">
    <source>
        <dbReference type="PROSITE-ProRule" id="PRU00278"/>
    </source>
</evidence>
<reference evidence="10" key="1">
    <citation type="journal article" date="2019" name="Int. J. Syst. Evol. Microbiol.">
        <title>The Global Catalogue of Microorganisms (GCM) 10K type strain sequencing project: providing services to taxonomists for standard genome sequencing and annotation.</title>
        <authorList>
            <consortium name="The Broad Institute Genomics Platform"/>
            <consortium name="The Broad Institute Genome Sequencing Center for Infectious Disease"/>
            <person name="Wu L."/>
            <person name="Ma J."/>
        </authorList>
    </citation>
    <scope>NUCLEOTIDE SEQUENCE [LARGE SCALE GENOMIC DNA]</scope>
    <source>
        <strain evidence="10">CGMCC 4.7426</strain>
    </source>
</reference>
<dbReference type="Proteomes" id="UP001595989">
    <property type="component" value="Unassembled WGS sequence"/>
</dbReference>
<evidence type="ECO:0000313" key="9">
    <source>
        <dbReference type="EMBL" id="MFC4558575.1"/>
    </source>
</evidence>
<comment type="catalytic activity">
    <reaction evidence="1">
        <text>[protein]-peptidylproline (omega=180) = [protein]-peptidylproline (omega=0)</text>
        <dbReference type="Rhea" id="RHEA:16237"/>
        <dbReference type="Rhea" id="RHEA-COMP:10747"/>
        <dbReference type="Rhea" id="RHEA-COMP:10748"/>
        <dbReference type="ChEBI" id="CHEBI:83833"/>
        <dbReference type="ChEBI" id="CHEBI:83834"/>
        <dbReference type="EC" id="5.2.1.8"/>
    </reaction>
</comment>
<comment type="caution">
    <text evidence="9">The sequence shown here is derived from an EMBL/GenBank/DDBJ whole genome shotgun (WGS) entry which is preliminary data.</text>
</comment>
<accession>A0ABV9DIC3</accession>
<evidence type="ECO:0000313" key="10">
    <source>
        <dbReference type="Proteomes" id="UP001595989"/>
    </source>
</evidence>
<keyword evidence="4 6" id="KW-0697">Rotamase</keyword>
<organism evidence="9 10">
    <name type="scientific">Virgibacillus kekensis</name>
    <dbReference type="NCBI Taxonomy" id="202261"/>
    <lineage>
        <taxon>Bacteria</taxon>
        <taxon>Bacillati</taxon>
        <taxon>Bacillota</taxon>
        <taxon>Bacilli</taxon>
        <taxon>Bacillales</taxon>
        <taxon>Bacillaceae</taxon>
        <taxon>Virgibacillus</taxon>
    </lineage>
</organism>
<gene>
    <name evidence="9" type="ORF">ACFO3D_10180</name>
</gene>
<dbReference type="RefSeq" id="WP_390295436.1">
    <property type="nucleotide sequence ID" value="NZ_JBHSFU010000004.1"/>
</dbReference>
<keyword evidence="3" id="KW-0732">Signal</keyword>
<dbReference type="PANTHER" id="PTHR47245:SF1">
    <property type="entry name" value="FOLDASE PROTEIN PRSA"/>
    <property type="match status" value="1"/>
</dbReference>
<dbReference type="Pfam" id="PF13145">
    <property type="entry name" value="Rotamase_2"/>
    <property type="match status" value="1"/>
</dbReference>
<keyword evidence="7" id="KW-0472">Membrane</keyword>
<proteinExistence type="predicted"/>
<evidence type="ECO:0000256" key="2">
    <source>
        <dbReference type="ARBA" id="ARBA00013194"/>
    </source>
</evidence>
<dbReference type="SUPFAM" id="SSF109998">
    <property type="entry name" value="Triger factor/SurA peptide-binding domain-like"/>
    <property type="match status" value="1"/>
</dbReference>
<dbReference type="SUPFAM" id="SSF54534">
    <property type="entry name" value="FKBP-like"/>
    <property type="match status" value="1"/>
</dbReference>
<dbReference type="PROSITE" id="PS50198">
    <property type="entry name" value="PPIC_PPIASE_2"/>
    <property type="match status" value="1"/>
</dbReference>
<protein>
    <recommendedName>
        <fullName evidence="2">peptidylprolyl isomerase</fullName>
        <ecNumber evidence="2">5.2.1.8</ecNumber>
    </recommendedName>
</protein>
<keyword evidence="5 6" id="KW-0413">Isomerase</keyword>
<name>A0ABV9DIC3_9BACI</name>
<dbReference type="EMBL" id="JBHSFU010000004">
    <property type="protein sequence ID" value="MFC4558575.1"/>
    <property type="molecule type" value="Genomic_DNA"/>
</dbReference>
<dbReference type="PANTHER" id="PTHR47245">
    <property type="entry name" value="PEPTIDYLPROLYL ISOMERASE"/>
    <property type="match status" value="1"/>
</dbReference>
<evidence type="ECO:0000256" key="5">
    <source>
        <dbReference type="ARBA" id="ARBA00023235"/>
    </source>
</evidence>
<dbReference type="InterPro" id="IPR023058">
    <property type="entry name" value="PPIase_PpiC_CS"/>
</dbReference>
<dbReference type="EC" id="5.2.1.8" evidence="2"/>
<dbReference type="Gene3D" id="1.10.4030.10">
    <property type="entry name" value="Porin chaperone SurA, peptide-binding domain"/>
    <property type="match status" value="1"/>
</dbReference>
<evidence type="ECO:0000256" key="4">
    <source>
        <dbReference type="ARBA" id="ARBA00023110"/>
    </source>
</evidence>
<keyword evidence="10" id="KW-1185">Reference proteome</keyword>
<dbReference type="InterPro" id="IPR046357">
    <property type="entry name" value="PPIase_dom_sf"/>
</dbReference>
<evidence type="ECO:0000256" key="3">
    <source>
        <dbReference type="ARBA" id="ARBA00022729"/>
    </source>
</evidence>
<keyword evidence="7" id="KW-0812">Transmembrane</keyword>